<dbReference type="InterPro" id="IPR032710">
    <property type="entry name" value="NTF2-like_dom_sf"/>
</dbReference>
<proteinExistence type="predicted"/>
<dbReference type="Proteomes" id="UP001324185">
    <property type="component" value="Chromosome"/>
</dbReference>
<dbReference type="RefSeq" id="WP_018623839.1">
    <property type="nucleotide sequence ID" value="NZ_CP140158.1"/>
</dbReference>
<dbReference type="SUPFAM" id="SSF54427">
    <property type="entry name" value="NTF2-like"/>
    <property type="match status" value="1"/>
</dbReference>
<keyword evidence="3" id="KW-1185">Reference proteome</keyword>
<protein>
    <submittedName>
        <fullName evidence="2">Nuclear transport factor 2 family protein</fullName>
    </submittedName>
</protein>
<evidence type="ECO:0000313" key="2">
    <source>
        <dbReference type="EMBL" id="WQG85829.1"/>
    </source>
</evidence>
<evidence type="ECO:0000313" key="3">
    <source>
        <dbReference type="Proteomes" id="UP001324185"/>
    </source>
</evidence>
<reference evidence="2 3" key="1">
    <citation type="submission" date="2023-11" db="EMBL/GenBank/DDBJ databases">
        <title>MicrobeMod: A computational toolkit for identifying prokaryotic methylation and restriction-modification with nanopore sequencing.</title>
        <authorList>
            <person name="Crits-Christoph A."/>
            <person name="Kang S.C."/>
            <person name="Lee H."/>
            <person name="Ostrov N."/>
        </authorList>
    </citation>
    <scope>NUCLEOTIDE SEQUENCE [LARGE SCALE GENOMIC DNA]</scope>
    <source>
        <strain evidence="2 3">DSMZ 16071</strain>
    </source>
</reference>
<sequence>MKFNLYAALLFLMFLAIGTTCAKDNYPQDEKASQLDQAVKQLWTALSHQANGSPDIKGLDHLLHDKAVITGIRQPLNQSELSQLSKTEFLSRINKVNPYSFTEIELDRNTYLYDNWASVQSIALSKRVQDGNTETYKGINSIQLAFDGKSWKIISLYYALESQSPMKLDPLELITNDTQ</sequence>
<keyword evidence="1" id="KW-0732">Signal</keyword>
<feature type="chain" id="PRO_5046212903" evidence="1">
    <location>
        <begin position="23"/>
        <end position="179"/>
    </location>
</feature>
<organism evidence="2 3">
    <name type="scientific">Kangiella aquimarina</name>
    <dbReference type="NCBI Taxonomy" id="261965"/>
    <lineage>
        <taxon>Bacteria</taxon>
        <taxon>Pseudomonadati</taxon>
        <taxon>Pseudomonadota</taxon>
        <taxon>Gammaproteobacteria</taxon>
        <taxon>Kangiellales</taxon>
        <taxon>Kangiellaceae</taxon>
        <taxon>Kangiella</taxon>
    </lineage>
</organism>
<gene>
    <name evidence="2" type="ORF">SR900_02825</name>
</gene>
<feature type="signal peptide" evidence="1">
    <location>
        <begin position="1"/>
        <end position="22"/>
    </location>
</feature>
<dbReference type="Gene3D" id="3.10.450.50">
    <property type="match status" value="1"/>
</dbReference>
<accession>A0ABZ0X643</accession>
<name>A0ABZ0X643_9GAMM</name>
<dbReference type="EMBL" id="CP140158">
    <property type="protein sequence ID" value="WQG85829.1"/>
    <property type="molecule type" value="Genomic_DNA"/>
</dbReference>
<evidence type="ECO:0000256" key="1">
    <source>
        <dbReference type="SAM" id="SignalP"/>
    </source>
</evidence>